<feature type="transmembrane region" description="Helical" evidence="9">
    <location>
        <begin position="85"/>
        <end position="105"/>
    </location>
</feature>
<evidence type="ECO:0000313" key="12">
    <source>
        <dbReference type="Proteomes" id="UP000192920"/>
    </source>
</evidence>
<accession>A0A1Y6BGU5</accession>
<dbReference type="PANTHER" id="PTHR30133:SF2">
    <property type="entry name" value="ARGININE ABC TRANSPORTER PERMEASE PROTEIN ARTQ"/>
    <property type="match status" value="1"/>
</dbReference>
<dbReference type="Gene3D" id="1.10.3720.10">
    <property type="entry name" value="MetI-like"/>
    <property type="match status" value="1"/>
</dbReference>
<dbReference type="InterPro" id="IPR000515">
    <property type="entry name" value="MetI-like"/>
</dbReference>
<evidence type="ECO:0000313" key="11">
    <source>
        <dbReference type="EMBL" id="SMF02859.1"/>
    </source>
</evidence>
<organism evidence="11 12">
    <name type="scientific">Pseudogulbenkiania subflava DSM 22618</name>
    <dbReference type="NCBI Taxonomy" id="1123014"/>
    <lineage>
        <taxon>Bacteria</taxon>
        <taxon>Pseudomonadati</taxon>
        <taxon>Pseudomonadota</taxon>
        <taxon>Betaproteobacteria</taxon>
        <taxon>Neisseriales</taxon>
        <taxon>Chromobacteriaceae</taxon>
        <taxon>Pseudogulbenkiania</taxon>
    </lineage>
</organism>
<dbReference type="InterPro" id="IPR035906">
    <property type="entry name" value="MetI-like_sf"/>
</dbReference>
<dbReference type="Proteomes" id="UP000192920">
    <property type="component" value="Unassembled WGS sequence"/>
</dbReference>
<dbReference type="EMBL" id="FXAG01000003">
    <property type="protein sequence ID" value="SMF02859.1"/>
    <property type="molecule type" value="Genomic_DNA"/>
</dbReference>
<proteinExistence type="inferred from homology"/>
<dbReference type="NCBIfam" id="TIGR01726">
    <property type="entry name" value="HEQRo_perm_3TM"/>
    <property type="match status" value="1"/>
</dbReference>
<feature type="transmembrane region" description="Helical" evidence="9">
    <location>
        <begin position="12"/>
        <end position="39"/>
    </location>
</feature>
<keyword evidence="12" id="KW-1185">Reference proteome</keyword>
<dbReference type="STRING" id="1123014.SAMN02745746_00840"/>
<evidence type="ECO:0000256" key="6">
    <source>
        <dbReference type="ARBA" id="ARBA00022692"/>
    </source>
</evidence>
<keyword evidence="6 9" id="KW-0812">Transmembrane</keyword>
<comment type="subcellular location">
    <subcellularLocation>
        <location evidence="1">Cell inner membrane</location>
        <topology evidence="1">Multi-pass membrane protein</topology>
    </subcellularLocation>
    <subcellularLocation>
        <location evidence="9">Cell membrane</location>
        <topology evidence="9">Multi-pass membrane protein</topology>
    </subcellularLocation>
</comment>
<dbReference type="InterPro" id="IPR010065">
    <property type="entry name" value="AA_ABC_transptr_permease_3TM"/>
</dbReference>
<evidence type="ECO:0000256" key="7">
    <source>
        <dbReference type="ARBA" id="ARBA00022989"/>
    </source>
</evidence>
<dbReference type="InterPro" id="IPR051613">
    <property type="entry name" value="ABC_transp_permease_HisMQ"/>
</dbReference>
<keyword evidence="7 9" id="KW-1133">Transmembrane helix</keyword>
<evidence type="ECO:0000256" key="5">
    <source>
        <dbReference type="ARBA" id="ARBA00022519"/>
    </source>
</evidence>
<feature type="transmembrane region" description="Helical" evidence="9">
    <location>
        <begin position="60"/>
        <end position="79"/>
    </location>
</feature>
<dbReference type="Pfam" id="PF00528">
    <property type="entry name" value="BPD_transp_1"/>
    <property type="match status" value="1"/>
</dbReference>
<reference evidence="12" key="1">
    <citation type="submission" date="2017-04" db="EMBL/GenBank/DDBJ databases">
        <authorList>
            <person name="Varghese N."/>
            <person name="Submissions S."/>
        </authorList>
    </citation>
    <scope>NUCLEOTIDE SEQUENCE [LARGE SCALE GENOMIC DNA]</scope>
    <source>
        <strain evidence="12">DSM 22618</strain>
    </source>
</reference>
<dbReference type="PROSITE" id="PS50928">
    <property type="entry name" value="ABC_TM1"/>
    <property type="match status" value="1"/>
</dbReference>
<dbReference type="GO" id="GO:0022857">
    <property type="term" value="F:transmembrane transporter activity"/>
    <property type="evidence" value="ECO:0007669"/>
    <property type="project" value="InterPro"/>
</dbReference>
<evidence type="ECO:0000256" key="3">
    <source>
        <dbReference type="ARBA" id="ARBA00022448"/>
    </source>
</evidence>
<feature type="transmembrane region" description="Helical" evidence="9">
    <location>
        <begin position="189"/>
        <end position="210"/>
    </location>
</feature>
<keyword evidence="8 9" id="KW-0472">Membrane</keyword>
<dbReference type="SUPFAM" id="SSF161098">
    <property type="entry name" value="MetI-like"/>
    <property type="match status" value="1"/>
</dbReference>
<evidence type="ECO:0000256" key="1">
    <source>
        <dbReference type="ARBA" id="ARBA00004429"/>
    </source>
</evidence>
<dbReference type="RefSeq" id="WP_085275178.1">
    <property type="nucleotide sequence ID" value="NZ_FXAG01000003.1"/>
</dbReference>
<keyword evidence="5" id="KW-0997">Cell inner membrane</keyword>
<feature type="domain" description="ABC transmembrane type-1" evidence="10">
    <location>
        <begin position="15"/>
        <end position="210"/>
    </location>
</feature>
<name>A0A1Y6BGU5_9NEIS</name>
<dbReference type="AlphaFoldDB" id="A0A1Y6BGU5"/>
<dbReference type="GO" id="GO:0043190">
    <property type="term" value="C:ATP-binding cassette (ABC) transporter complex"/>
    <property type="evidence" value="ECO:0007669"/>
    <property type="project" value="InterPro"/>
</dbReference>
<keyword evidence="4" id="KW-1003">Cell membrane</keyword>
<evidence type="ECO:0000256" key="2">
    <source>
        <dbReference type="ARBA" id="ARBA00010072"/>
    </source>
</evidence>
<protein>
    <submittedName>
        <fullName evidence="11">Amino acid ABC transporter membrane protein 1, PAAT family</fullName>
    </submittedName>
</protein>
<gene>
    <name evidence="11" type="ORF">SAMN02745746_00840</name>
</gene>
<evidence type="ECO:0000256" key="8">
    <source>
        <dbReference type="ARBA" id="ARBA00023136"/>
    </source>
</evidence>
<keyword evidence="3 9" id="KW-0813">Transport</keyword>
<evidence type="ECO:0000256" key="9">
    <source>
        <dbReference type="RuleBase" id="RU363032"/>
    </source>
</evidence>
<dbReference type="PANTHER" id="PTHR30133">
    <property type="entry name" value="CATIONIC AMINO ACID TRANSPORTER, MEMBRANE COMPONENT"/>
    <property type="match status" value="1"/>
</dbReference>
<dbReference type="CDD" id="cd06261">
    <property type="entry name" value="TM_PBP2"/>
    <property type="match status" value="1"/>
</dbReference>
<evidence type="ECO:0000256" key="4">
    <source>
        <dbReference type="ARBA" id="ARBA00022475"/>
    </source>
</evidence>
<sequence length="222" mass="24353">MNDLADYANQLLAGALVTIELALTSLLFGLLLGLTAAWAKLSPSPWLRHPVTLLSNVLRGIPEFLIILIFYFGLSNFLADHFDGAIEISPFFGGVFALSIIFAAYSSEVFRGAFLEVGRGQLEAGQAYGLNRVQLFCFIRLPLAWRTALPSLNNMWQSLLKDTSLISVVGLEDMLRKAQIGAQYTKQPFVFYAAVALVYLLLLAASNPLFGALEKSANKGFR</sequence>
<evidence type="ECO:0000259" key="10">
    <source>
        <dbReference type="PROSITE" id="PS50928"/>
    </source>
</evidence>
<comment type="similarity">
    <text evidence="2">Belongs to the binding-protein-dependent transport system permease family. HisMQ subfamily.</text>
</comment>